<keyword evidence="2" id="KW-1185">Reference proteome</keyword>
<protein>
    <submittedName>
        <fullName evidence="3">Uncharacterized protein</fullName>
    </submittedName>
</protein>
<dbReference type="Proteomes" id="UP000504637">
    <property type="component" value="Unplaced"/>
</dbReference>
<feature type="compositionally biased region" description="Acidic residues" evidence="1">
    <location>
        <begin position="173"/>
        <end position="187"/>
    </location>
</feature>
<feature type="compositionally biased region" description="Low complexity" evidence="1">
    <location>
        <begin position="155"/>
        <end position="166"/>
    </location>
</feature>
<dbReference type="GeneID" id="54357222"/>
<proteinExistence type="predicted"/>
<evidence type="ECO:0000313" key="3">
    <source>
        <dbReference type="RefSeq" id="XP_033464515.1"/>
    </source>
</evidence>
<gene>
    <name evidence="3" type="ORF">K489DRAFT_17748</name>
</gene>
<dbReference type="AlphaFoldDB" id="A0A6J3MIE9"/>
<evidence type="ECO:0000256" key="1">
    <source>
        <dbReference type="SAM" id="MobiDB-lite"/>
    </source>
</evidence>
<name>A0A6J3MIE9_9PEZI</name>
<reference evidence="3" key="2">
    <citation type="submission" date="2020-04" db="EMBL/GenBank/DDBJ databases">
        <authorList>
            <consortium name="NCBI Genome Project"/>
        </authorList>
    </citation>
    <scope>NUCLEOTIDE SEQUENCE</scope>
    <source>
        <strain evidence="3">CBS 342.82</strain>
    </source>
</reference>
<feature type="region of interest" description="Disordered" evidence="1">
    <location>
        <begin position="155"/>
        <end position="194"/>
    </location>
</feature>
<organism evidence="3">
    <name type="scientific">Dissoconium aciculare CBS 342.82</name>
    <dbReference type="NCBI Taxonomy" id="1314786"/>
    <lineage>
        <taxon>Eukaryota</taxon>
        <taxon>Fungi</taxon>
        <taxon>Dikarya</taxon>
        <taxon>Ascomycota</taxon>
        <taxon>Pezizomycotina</taxon>
        <taxon>Dothideomycetes</taxon>
        <taxon>Dothideomycetidae</taxon>
        <taxon>Mycosphaerellales</taxon>
        <taxon>Dissoconiaceae</taxon>
        <taxon>Dissoconium</taxon>
    </lineage>
</organism>
<sequence length="379" mass="41778">MYLDRSSPLLGLPFELRMSIYQYVLRDEVDITLGCMPSIDSSGAQSYRLAVKGGYHPALLSTVTDDGHLYSSSEAHELARNVALPTTAHCSLLATCQRIHAELRDNFPKPAQRRTHLFVQYPHGLNLLATVFPHLAYHARSLHITGVYSPPEKTNLQLQQQNSQTTDNGEGGQGEEEEEEEEVEEDIDRNRNRSPILTSAAAAAKTASAPPSTSPASLPNALTSLLATHFPSSGPECSAPNSSMSLLNLRIFYPGPDGYNTAWTSEDSPVALALRGISTADFRLENWHRGGDDRAEDGGGLVLHVRRSESGERTVRAIWRRWTVAVAVAVEEVGAVGEDGGRGGGGGEVGRRRRREWWREWLVDPRWPGCEEEYRLPED</sequence>
<dbReference type="OrthoDB" id="3899662at2759"/>
<evidence type="ECO:0000313" key="2">
    <source>
        <dbReference type="Proteomes" id="UP000504637"/>
    </source>
</evidence>
<accession>A0A6J3MIE9</accession>
<dbReference type="RefSeq" id="XP_033464515.1">
    <property type="nucleotide sequence ID" value="XM_033599423.1"/>
</dbReference>
<reference evidence="3" key="3">
    <citation type="submission" date="2025-08" db="UniProtKB">
        <authorList>
            <consortium name="RefSeq"/>
        </authorList>
    </citation>
    <scope>IDENTIFICATION</scope>
    <source>
        <strain evidence="3">CBS 342.82</strain>
    </source>
</reference>
<reference evidence="3" key="1">
    <citation type="submission" date="2020-01" db="EMBL/GenBank/DDBJ databases">
        <authorList>
            <consortium name="DOE Joint Genome Institute"/>
            <person name="Haridas S."/>
            <person name="Albert R."/>
            <person name="Binder M."/>
            <person name="Bloem J."/>
            <person name="Labutti K."/>
            <person name="Salamov A."/>
            <person name="Andreopoulos B."/>
            <person name="Baker S.E."/>
            <person name="Barry K."/>
            <person name="Bills G."/>
            <person name="Bluhm B.H."/>
            <person name="Cannon C."/>
            <person name="Castanera R."/>
            <person name="Culley D.E."/>
            <person name="Daum C."/>
            <person name="Ezra D."/>
            <person name="Gonzalez J.B."/>
            <person name="Henrissat B."/>
            <person name="Kuo A."/>
            <person name="Liang C."/>
            <person name="Lipzen A."/>
            <person name="Lutzoni F."/>
            <person name="Magnuson J."/>
            <person name="Mondo S."/>
            <person name="Nolan M."/>
            <person name="Ohm R."/>
            <person name="Pangilinan J."/>
            <person name="Park H.-J."/>
            <person name="Ramirez L."/>
            <person name="Alfaro M."/>
            <person name="Sun H."/>
            <person name="Tritt A."/>
            <person name="Yoshinaga Y."/>
            <person name="Zwiers L.-H."/>
            <person name="Turgeon B.G."/>
            <person name="Goodwin S.B."/>
            <person name="Spatafora J.W."/>
            <person name="Crous P.W."/>
            <person name="Grigoriev I.V."/>
        </authorList>
    </citation>
    <scope>NUCLEOTIDE SEQUENCE</scope>
    <source>
        <strain evidence="3">CBS 342.82</strain>
    </source>
</reference>